<dbReference type="Gene3D" id="3.80.10.10">
    <property type="entry name" value="Ribonuclease Inhibitor"/>
    <property type="match status" value="1"/>
</dbReference>
<dbReference type="InterPro" id="IPR042197">
    <property type="entry name" value="Apaf_helical"/>
</dbReference>
<dbReference type="AlphaFoldDB" id="A0ABD3AT70"/>
<evidence type="ECO:0000313" key="8">
    <source>
        <dbReference type="EMBL" id="KAL3534415.1"/>
    </source>
</evidence>
<dbReference type="SUPFAM" id="SSF52058">
    <property type="entry name" value="L domain-like"/>
    <property type="match status" value="1"/>
</dbReference>
<dbReference type="PANTHER" id="PTHR23155">
    <property type="entry name" value="DISEASE RESISTANCE PROTEIN RP"/>
    <property type="match status" value="1"/>
</dbReference>
<dbReference type="PRINTS" id="PR00364">
    <property type="entry name" value="DISEASERSIST"/>
</dbReference>
<evidence type="ECO:0000313" key="9">
    <source>
        <dbReference type="Proteomes" id="UP001630127"/>
    </source>
</evidence>
<dbReference type="InterPro" id="IPR003593">
    <property type="entry name" value="AAA+_ATPase"/>
</dbReference>
<dbReference type="GO" id="GO:0006952">
    <property type="term" value="P:defense response"/>
    <property type="evidence" value="ECO:0007669"/>
    <property type="project" value="UniProtKB-KW"/>
</dbReference>
<dbReference type="GO" id="GO:0005524">
    <property type="term" value="F:ATP binding"/>
    <property type="evidence" value="ECO:0007669"/>
    <property type="project" value="UniProtKB-KW"/>
</dbReference>
<dbReference type="InterPro" id="IPR044974">
    <property type="entry name" value="Disease_R_plants"/>
</dbReference>
<evidence type="ECO:0000256" key="3">
    <source>
        <dbReference type="ARBA" id="ARBA00022737"/>
    </source>
</evidence>
<dbReference type="CDD" id="cd14798">
    <property type="entry name" value="RX-CC_like"/>
    <property type="match status" value="1"/>
</dbReference>
<keyword evidence="2" id="KW-0433">Leucine-rich repeat</keyword>
<dbReference type="SUPFAM" id="SSF52540">
    <property type="entry name" value="P-loop containing nucleoside triphosphate hydrolases"/>
    <property type="match status" value="1"/>
</dbReference>
<evidence type="ECO:0000256" key="5">
    <source>
        <dbReference type="ARBA" id="ARBA00022821"/>
    </source>
</evidence>
<keyword evidence="9" id="KW-1185">Reference proteome</keyword>
<dbReference type="SMART" id="SM00382">
    <property type="entry name" value="AAA"/>
    <property type="match status" value="1"/>
</dbReference>
<accession>A0ABD3AT70</accession>
<dbReference type="PANTHER" id="PTHR23155:SF955">
    <property type="entry name" value="AAA+ ATPASE DOMAIN-CONTAINING PROTEIN"/>
    <property type="match status" value="1"/>
</dbReference>
<dbReference type="InterPro" id="IPR032675">
    <property type="entry name" value="LRR_dom_sf"/>
</dbReference>
<dbReference type="InterPro" id="IPR036388">
    <property type="entry name" value="WH-like_DNA-bd_sf"/>
</dbReference>
<dbReference type="Gene3D" id="1.10.10.10">
    <property type="entry name" value="Winged helix-like DNA-binding domain superfamily/Winged helix DNA-binding domain"/>
    <property type="match status" value="1"/>
</dbReference>
<dbReference type="Pfam" id="PF00931">
    <property type="entry name" value="NB-ARC"/>
    <property type="match status" value="1"/>
</dbReference>
<protein>
    <recommendedName>
        <fullName evidence="7">AAA+ ATPase domain-containing protein</fullName>
    </recommendedName>
</protein>
<dbReference type="InterPro" id="IPR058922">
    <property type="entry name" value="WHD_DRP"/>
</dbReference>
<organism evidence="8 9">
    <name type="scientific">Cinchona calisaya</name>
    <dbReference type="NCBI Taxonomy" id="153742"/>
    <lineage>
        <taxon>Eukaryota</taxon>
        <taxon>Viridiplantae</taxon>
        <taxon>Streptophyta</taxon>
        <taxon>Embryophyta</taxon>
        <taxon>Tracheophyta</taxon>
        <taxon>Spermatophyta</taxon>
        <taxon>Magnoliopsida</taxon>
        <taxon>eudicotyledons</taxon>
        <taxon>Gunneridae</taxon>
        <taxon>Pentapetalae</taxon>
        <taxon>asterids</taxon>
        <taxon>lamiids</taxon>
        <taxon>Gentianales</taxon>
        <taxon>Rubiaceae</taxon>
        <taxon>Cinchonoideae</taxon>
        <taxon>Cinchoneae</taxon>
        <taxon>Cinchona</taxon>
    </lineage>
</organism>
<sequence>MAVAAVAFLVIQKITDTLTQESIMHQKVMVDQLKRIKKDIERMKDYFLKNEYEQKTDVDKYLRHFYDVEDAIETYALRFARQRKRLGFLTNRTLFFKNFAACRNVSGKIIWLRKESKKLNRNLHREVEDASVNSKLTISTVRSISSSYDDEMMNGTVADQNQIEEEEQHNNRDIPHGLEDASVNSTLRIGTARAANSNDDEFLNGSVSHPNRIEEEDQHDLDIPHGVEDASVKSTLPIATTSAAAYSNDDEIMNGTFSHQNEMEEEARDVGTKLTVRTISEASVVADRLQSRLMYSYSYDEEELDIVGFKKDVPGLVRKLTEGSNLVVSIVGHKGSGKTTLARAVYGNRKIKEYFKSCAAWATICKDCNATVDLLRKLLKQLGDSKLDKDGPVTDEQKLKTRLFEWLKDKQYLIILDDFESSKLWDDLQTAFPIQGNRSKIVLITCDKAVATHASSQLHILEKLSDEDSWNLFLRKAGLKEGLEDLKQRTLEVCSCLPLNIILLGSLLSTKEERQSEWQKFLSSQANRGSLEGIIALSYNDLPVHLKLCLLYTVLFPKEFDIPVRRLQRLWLAEGFVERPHKSSSSETFFQEDVAKQYFDNLVKRSLIQVSKLTSDGWPKKCRVLGVLYDHLVSKTKVISLFHVHQKSDSCEVAGPFGVRRLVQYTDMKKWDPSQLKRLRSYLSFNIQYRDTPAKEVGSLLQDMIGNGLRLLRVLDLEGVYKPSLPENLGDFCNLRYLGLRWTFLDALPESVGQLHYLEALDIKHTFINSLPTFIWKLKHLKHLNANGIRLDLPSRHLCSSLPQLLTLWGFSVDDDTLLKDGLNSLVHLRELGITFHLSNSDGLLDWISNLTALETLRLRSNDMGRPSKLILKSLSSLKQLTHLNLLGNLPKLPEYGDFPQELKVLTLSASQLNDDPMPTLGKLPKLTVLRLLANSYLEKEMVCPQGGFKELRVLKLWMLKNLEQWAVKEGAMERLKELNIRCCDKLRMIPERLLRQRTFKELTLTNMPEEFRKQVEKTKFSRVSLTIKNYKFSPLPWEGADDSLDGEIPC</sequence>
<name>A0ABD3AT70_9GENT</name>
<gene>
    <name evidence="8" type="ORF">ACH5RR_002876</name>
</gene>
<dbReference type="Gene3D" id="1.10.8.430">
    <property type="entry name" value="Helical domain of apoptotic protease-activating factors"/>
    <property type="match status" value="1"/>
</dbReference>
<comment type="caution">
    <text evidence="8">The sequence shown here is derived from an EMBL/GenBank/DDBJ whole genome shotgun (WGS) entry which is preliminary data.</text>
</comment>
<evidence type="ECO:0000259" key="7">
    <source>
        <dbReference type="SMART" id="SM00382"/>
    </source>
</evidence>
<keyword evidence="6" id="KW-0067">ATP-binding</keyword>
<dbReference type="Pfam" id="PF23598">
    <property type="entry name" value="LRR_14"/>
    <property type="match status" value="1"/>
</dbReference>
<dbReference type="Gene3D" id="3.40.50.300">
    <property type="entry name" value="P-loop containing nucleotide triphosphate hydrolases"/>
    <property type="match status" value="1"/>
</dbReference>
<dbReference type="InterPro" id="IPR055414">
    <property type="entry name" value="LRR_R13L4/SHOC2-like"/>
</dbReference>
<evidence type="ECO:0000256" key="4">
    <source>
        <dbReference type="ARBA" id="ARBA00022741"/>
    </source>
</evidence>
<keyword evidence="4" id="KW-0547">Nucleotide-binding</keyword>
<reference evidence="8 9" key="1">
    <citation type="submission" date="2024-11" db="EMBL/GenBank/DDBJ databases">
        <title>A near-complete genome assembly of Cinchona calisaya.</title>
        <authorList>
            <person name="Lian D.C."/>
            <person name="Zhao X.W."/>
            <person name="Wei L."/>
        </authorList>
    </citation>
    <scope>NUCLEOTIDE SEQUENCE [LARGE SCALE GENOMIC DNA]</scope>
    <source>
        <tissue evidence="8">Nenye</tissue>
    </source>
</reference>
<keyword evidence="5" id="KW-0611">Plant defense</keyword>
<feature type="domain" description="AAA+ ATPase" evidence="7">
    <location>
        <begin position="324"/>
        <end position="465"/>
    </location>
</feature>
<proteinExistence type="inferred from homology"/>
<dbReference type="Pfam" id="PF23559">
    <property type="entry name" value="WHD_DRP"/>
    <property type="match status" value="1"/>
</dbReference>
<dbReference type="InterPro" id="IPR002182">
    <property type="entry name" value="NB-ARC"/>
</dbReference>
<dbReference type="EMBL" id="JBJUIK010000002">
    <property type="protein sequence ID" value="KAL3534415.1"/>
    <property type="molecule type" value="Genomic_DNA"/>
</dbReference>
<evidence type="ECO:0000256" key="6">
    <source>
        <dbReference type="ARBA" id="ARBA00022840"/>
    </source>
</evidence>
<comment type="similarity">
    <text evidence="1">Belongs to the disease resistance NB-LRR family.</text>
</comment>
<dbReference type="Proteomes" id="UP001630127">
    <property type="component" value="Unassembled WGS sequence"/>
</dbReference>
<evidence type="ECO:0000256" key="2">
    <source>
        <dbReference type="ARBA" id="ARBA00022614"/>
    </source>
</evidence>
<dbReference type="InterPro" id="IPR027417">
    <property type="entry name" value="P-loop_NTPase"/>
</dbReference>
<dbReference type="GO" id="GO:0051707">
    <property type="term" value="P:response to other organism"/>
    <property type="evidence" value="ECO:0007669"/>
    <property type="project" value="UniProtKB-ARBA"/>
</dbReference>
<keyword evidence="3" id="KW-0677">Repeat</keyword>
<evidence type="ECO:0000256" key="1">
    <source>
        <dbReference type="ARBA" id="ARBA00008894"/>
    </source>
</evidence>
<dbReference type="InterPro" id="IPR038005">
    <property type="entry name" value="RX-like_CC"/>
</dbReference>